<feature type="transmembrane region" description="Helical" evidence="10">
    <location>
        <begin position="177"/>
        <end position="198"/>
    </location>
</feature>
<dbReference type="InterPro" id="IPR005467">
    <property type="entry name" value="His_kinase_dom"/>
</dbReference>
<dbReference type="SMART" id="SM00387">
    <property type="entry name" value="HATPase_c"/>
    <property type="match status" value="1"/>
</dbReference>
<dbReference type="SUPFAM" id="SSF55874">
    <property type="entry name" value="ATPase domain of HSP90 chaperone/DNA topoisomerase II/histidine kinase"/>
    <property type="match status" value="1"/>
</dbReference>
<feature type="domain" description="Response regulatory" evidence="12">
    <location>
        <begin position="1082"/>
        <end position="1199"/>
    </location>
</feature>
<name>A0ABV3ZKA6_9BACT</name>
<dbReference type="Gene3D" id="3.30.565.10">
    <property type="entry name" value="Histidine kinase-like ATPase, C-terminal domain"/>
    <property type="match status" value="1"/>
</dbReference>
<dbReference type="EC" id="2.7.13.3" evidence="3"/>
<dbReference type="EMBL" id="JAULBC010000008">
    <property type="protein sequence ID" value="MEX6690263.1"/>
    <property type="molecule type" value="Genomic_DNA"/>
</dbReference>
<dbReference type="Gene3D" id="3.30.450.40">
    <property type="match status" value="1"/>
</dbReference>
<dbReference type="SUPFAM" id="SSF52172">
    <property type="entry name" value="CheY-like"/>
    <property type="match status" value="3"/>
</dbReference>
<feature type="modified residue" description="4-aspartylphosphate" evidence="8">
    <location>
        <position position="865"/>
    </location>
</feature>
<comment type="subcellular location">
    <subcellularLocation>
        <location evidence="2">Membrane</location>
    </subcellularLocation>
</comment>
<protein>
    <recommendedName>
        <fullName evidence="3">histidine kinase</fullName>
        <ecNumber evidence="3">2.7.13.3</ecNumber>
    </recommendedName>
</protein>
<dbReference type="SMART" id="SM00448">
    <property type="entry name" value="REC"/>
    <property type="match status" value="3"/>
</dbReference>
<feature type="transmembrane region" description="Helical" evidence="10">
    <location>
        <begin position="12"/>
        <end position="31"/>
    </location>
</feature>
<feature type="domain" description="Response regulatory" evidence="12">
    <location>
        <begin position="938"/>
        <end position="1054"/>
    </location>
</feature>
<keyword evidence="10" id="KW-0472">Membrane</keyword>
<dbReference type="CDD" id="cd19410">
    <property type="entry name" value="HK9-like_sensor"/>
    <property type="match status" value="1"/>
</dbReference>
<dbReference type="Pfam" id="PF02518">
    <property type="entry name" value="HATPase_c"/>
    <property type="match status" value="1"/>
</dbReference>
<comment type="caution">
    <text evidence="14">The sequence shown here is derived from an EMBL/GenBank/DDBJ whole genome shotgun (WGS) entry which is preliminary data.</text>
</comment>
<keyword evidence="7" id="KW-0902">Two-component regulatory system</keyword>
<evidence type="ECO:0000259" key="12">
    <source>
        <dbReference type="PROSITE" id="PS50110"/>
    </source>
</evidence>
<feature type="modified residue" description="4-aspartylphosphate" evidence="8">
    <location>
        <position position="987"/>
    </location>
</feature>
<dbReference type="InterPro" id="IPR003594">
    <property type="entry name" value="HATPase_dom"/>
</dbReference>
<dbReference type="SMART" id="SM00065">
    <property type="entry name" value="GAF"/>
    <property type="match status" value="1"/>
</dbReference>
<dbReference type="InterPro" id="IPR011006">
    <property type="entry name" value="CheY-like_superfamily"/>
</dbReference>
<keyword evidence="4 8" id="KW-0597">Phosphoprotein</keyword>
<accession>A0ABV3ZKA6</accession>
<dbReference type="PROSITE" id="PS50885">
    <property type="entry name" value="HAMP"/>
    <property type="match status" value="1"/>
</dbReference>
<sequence length="1202" mass="136206">MKNDFKRNLQIGFGLSLFLLIISSTASYISIKNFTSTAELVNHTEKVIQETQNILTNMKDAETGQRGYLITHNTEFLEPYNGAYGRVRAAIDNFKQLTLDNPAQQINANKVNSIVSKRFKIMQQTIDDEKANKAPDFSKLREGKESMDEMQILVKNMQDNERRLLTERTDKMNRLSFFTPMLIVIAALLSIVITVFFYKRVSDDYEEKTLLNNELNKKEKEIYDRITIIENIAQNISNGDFSLRLNASEKDNLGSLAGSLNKMAASLQCSFDTISENEWLEKGIARLNERMVGEQGLDELCYDVIDFICTYTNSQIGILYMLQDNMLIYRNSYGFRPEPEKETLKSGEGLLWQSISSKKEILLQNVNEDLYINTGAINIRPKSILAFPIYFERRIIGAIELGSLDDFSGTDIDFLHRSSENIGIALNTALNRLRLKELLEETQAQAEELQSQHSEMENLNTELEAQAEKLQTSEEELKVQQEELQETNQELEERSRLLEEKNHLIVIRNLEIQKKAEELALNARYKSEFLANMSHELRTPLNSILLLSRLLVENSDQNLLSDQVEYARVIQSSGKGLLQLIDEILDLSKIESGKMELEYEHISLEEITNTLKMLFQPLAREKNVDFIVNISKELPAHIESDRMRVDQILKNLISNSLKFTHAGHITLSLQPSQQGGYIDFTVEDTGIGIAKEKQQLVFEAFQQADGSTKRKYGGTGLGLSISRQLAILLSGDISLESEPGKGSTFTLSIPMNKNVAAVKSAAGQDILSTDEEVADMDEYYEPETERQTATLLNYTTSVIPEEIPDDRGGITTLDKAILIVEDDTAFAKILLDFTRQKGYKGIVTVRGDEAIELARTFKPIGILLDIQLPVKDGLQVIDELKKDIHTRHIPVHMLSSFEQKKESLMRGAVDFITKPVDYEKMGHIFEKLEYVIKKDAKKVIIVEDNAKHAKALSYFLSTYDVNSEISTDISGSMQALKKKEIDCVILDMGIPDSKAYETLDAVKRNADLDNVPVIIFTGKSLSKSEESRIRQYADSIVVKTAHSYQRILDEVSLFLHLMEEQKHSARISKKLGSLDDVLKNKKVLVADDDVRNIFSLTKALEKHKMQTISAMDGKEALQALQENADIDIILMDIMMPEMDGFETITQIRKNGSWKKIPIIAVTAKAMMGDREKCIQVGASDYISKPVDTDQLISLLRIWLYEK</sequence>
<dbReference type="InterPro" id="IPR029016">
    <property type="entry name" value="GAF-like_dom_sf"/>
</dbReference>
<evidence type="ECO:0000256" key="2">
    <source>
        <dbReference type="ARBA" id="ARBA00004370"/>
    </source>
</evidence>
<feature type="modified residue" description="4-aspartylphosphate" evidence="8">
    <location>
        <position position="1132"/>
    </location>
</feature>
<dbReference type="CDD" id="cd16922">
    <property type="entry name" value="HATPase_EvgS-ArcB-TorS-like"/>
    <property type="match status" value="1"/>
</dbReference>
<evidence type="ECO:0000256" key="10">
    <source>
        <dbReference type="SAM" id="Phobius"/>
    </source>
</evidence>
<keyword evidence="10" id="KW-0812">Transmembrane</keyword>
<dbReference type="RefSeq" id="WP_369331677.1">
    <property type="nucleotide sequence ID" value="NZ_JAULBC010000008.1"/>
</dbReference>
<dbReference type="Gene3D" id="3.40.50.2300">
    <property type="match status" value="3"/>
</dbReference>
<dbReference type="Pfam" id="PF05227">
    <property type="entry name" value="CHASE3"/>
    <property type="match status" value="1"/>
</dbReference>
<dbReference type="InterPro" id="IPR007891">
    <property type="entry name" value="CHASE3"/>
</dbReference>
<dbReference type="Gene3D" id="6.10.340.10">
    <property type="match status" value="1"/>
</dbReference>
<feature type="domain" description="HAMP" evidence="13">
    <location>
        <begin position="220"/>
        <end position="272"/>
    </location>
</feature>
<feature type="coiled-coil region" evidence="9">
    <location>
        <begin position="140"/>
        <end position="167"/>
    </location>
</feature>
<feature type="domain" description="Histidine kinase" evidence="11">
    <location>
        <begin position="532"/>
        <end position="753"/>
    </location>
</feature>
<dbReference type="PRINTS" id="PR00344">
    <property type="entry name" value="BCTRLSENSOR"/>
</dbReference>
<keyword evidence="9" id="KW-0175">Coiled coil</keyword>
<evidence type="ECO:0000256" key="9">
    <source>
        <dbReference type="SAM" id="Coils"/>
    </source>
</evidence>
<dbReference type="Gene3D" id="1.10.287.130">
    <property type="match status" value="1"/>
</dbReference>
<keyword evidence="10" id="KW-1133">Transmembrane helix</keyword>
<organism evidence="14 15">
    <name type="scientific">Danxiaibacter flavus</name>
    <dbReference type="NCBI Taxonomy" id="3049108"/>
    <lineage>
        <taxon>Bacteria</taxon>
        <taxon>Pseudomonadati</taxon>
        <taxon>Bacteroidota</taxon>
        <taxon>Chitinophagia</taxon>
        <taxon>Chitinophagales</taxon>
        <taxon>Chitinophagaceae</taxon>
        <taxon>Danxiaibacter</taxon>
    </lineage>
</organism>
<keyword evidence="15" id="KW-1185">Reference proteome</keyword>
<dbReference type="Pfam" id="PF00072">
    <property type="entry name" value="Response_reg"/>
    <property type="match status" value="3"/>
</dbReference>
<keyword evidence="5" id="KW-0808">Transferase</keyword>
<evidence type="ECO:0000256" key="8">
    <source>
        <dbReference type="PROSITE-ProRule" id="PRU00169"/>
    </source>
</evidence>
<evidence type="ECO:0000313" key="14">
    <source>
        <dbReference type="EMBL" id="MEX6690263.1"/>
    </source>
</evidence>
<dbReference type="SUPFAM" id="SSF55781">
    <property type="entry name" value="GAF domain-like"/>
    <property type="match status" value="1"/>
</dbReference>
<dbReference type="InterPro" id="IPR001789">
    <property type="entry name" value="Sig_transdc_resp-reg_receiver"/>
</dbReference>
<feature type="coiled-coil region" evidence="9">
    <location>
        <begin position="432"/>
        <end position="504"/>
    </location>
</feature>
<gene>
    <name evidence="14" type="ORF">QTN47_22325</name>
</gene>
<proteinExistence type="predicted"/>
<dbReference type="InterPro" id="IPR003018">
    <property type="entry name" value="GAF"/>
</dbReference>
<evidence type="ECO:0000256" key="5">
    <source>
        <dbReference type="ARBA" id="ARBA00022679"/>
    </source>
</evidence>
<evidence type="ECO:0000256" key="4">
    <source>
        <dbReference type="ARBA" id="ARBA00022553"/>
    </source>
</evidence>
<dbReference type="Proteomes" id="UP001560573">
    <property type="component" value="Unassembled WGS sequence"/>
</dbReference>
<dbReference type="CDD" id="cd06225">
    <property type="entry name" value="HAMP"/>
    <property type="match status" value="1"/>
</dbReference>
<dbReference type="Pfam" id="PF13185">
    <property type="entry name" value="GAF_2"/>
    <property type="match status" value="1"/>
</dbReference>
<evidence type="ECO:0000259" key="13">
    <source>
        <dbReference type="PROSITE" id="PS50885"/>
    </source>
</evidence>
<evidence type="ECO:0000256" key="6">
    <source>
        <dbReference type="ARBA" id="ARBA00022777"/>
    </source>
</evidence>
<evidence type="ECO:0000256" key="1">
    <source>
        <dbReference type="ARBA" id="ARBA00000085"/>
    </source>
</evidence>
<dbReference type="InterPro" id="IPR036097">
    <property type="entry name" value="HisK_dim/P_sf"/>
</dbReference>
<dbReference type="PROSITE" id="PS50110">
    <property type="entry name" value="RESPONSE_REGULATORY"/>
    <property type="match status" value="3"/>
</dbReference>
<feature type="domain" description="Response regulatory" evidence="12">
    <location>
        <begin position="816"/>
        <end position="929"/>
    </location>
</feature>
<dbReference type="InterPro" id="IPR003661">
    <property type="entry name" value="HisK_dim/P_dom"/>
</dbReference>
<keyword evidence="6" id="KW-0418">Kinase</keyword>
<dbReference type="SUPFAM" id="SSF158472">
    <property type="entry name" value="HAMP domain-like"/>
    <property type="match status" value="1"/>
</dbReference>
<evidence type="ECO:0000256" key="7">
    <source>
        <dbReference type="ARBA" id="ARBA00023012"/>
    </source>
</evidence>
<dbReference type="InterPro" id="IPR003660">
    <property type="entry name" value="HAMP_dom"/>
</dbReference>
<evidence type="ECO:0000256" key="3">
    <source>
        <dbReference type="ARBA" id="ARBA00012438"/>
    </source>
</evidence>
<dbReference type="PANTHER" id="PTHR45339:SF1">
    <property type="entry name" value="HYBRID SIGNAL TRANSDUCTION HISTIDINE KINASE J"/>
    <property type="match status" value="1"/>
</dbReference>
<dbReference type="PROSITE" id="PS50109">
    <property type="entry name" value="HIS_KIN"/>
    <property type="match status" value="1"/>
</dbReference>
<comment type="catalytic activity">
    <reaction evidence="1">
        <text>ATP + protein L-histidine = ADP + protein N-phospho-L-histidine.</text>
        <dbReference type="EC" id="2.7.13.3"/>
    </reaction>
</comment>
<evidence type="ECO:0000313" key="15">
    <source>
        <dbReference type="Proteomes" id="UP001560573"/>
    </source>
</evidence>
<dbReference type="SMART" id="SM00388">
    <property type="entry name" value="HisKA"/>
    <property type="match status" value="1"/>
</dbReference>
<dbReference type="InterPro" id="IPR004358">
    <property type="entry name" value="Sig_transdc_His_kin-like_C"/>
</dbReference>
<evidence type="ECO:0000259" key="11">
    <source>
        <dbReference type="PROSITE" id="PS50109"/>
    </source>
</evidence>
<dbReference type="PANTHER" id="PTHR45339">
    <property type="entry name" value="HYBRID SIGNAL TRANSDUCTION HISTIDINE KINASE J"/>
    <property type="match status" value="1"/>
</dbReference>
<dbReference type="CDD" id="cd00156">
    <property type="entry name" value="REC"/>
    <property type="match status" value="1"/>
</dbReference>
<reference evidence="14 15" key="1">
    <citation type="submission" date="2023-07" db="EMBL/GenBank/DDBJ databases">
        <authorList>
            <person name="Lian W.-H."/>
        </authorList>
    </citation>
    <scope>NUCLEOTIDE SEQUENCE [LARGE SCALE GENOMIC DNA]</scope>
    <source>
        <strain evidence="14 15">SYSU DXS3180</strain>
    </source>
</reference>
<dbReference type="Pfam" id="PF00672">
    <property type="entry name" value="HAMP"/>
    <property type="match status" value="1"/>
</dbReference>
<dbReference type="CDD" id="cd17546">
    <property type="entry name" value="REC_hyHK_CKI1_RcsC-like"/>
    <property type="match status" value="1"/>
</dbReference>
<dbReference type="InterPro" id="IPR036890">
    <property type="entry name" value="HATPase_C_sf"/>
</dbReference>
<dbReference type="Pfam" id="PF00512">
    <property type="entry name" value="HisKA"/>
    <property type="match status" value="1"/>
</dbReference>
<dbReference type="SMART" id="SM00304">
    <property type="entry name" value="HAMP"/>
    <property type="match status" value="1"/>
</dbReference>
<dbReference type="SUPFAM" id="SSF47384">
    <property type="entry name" value="Homodimeric domain of signal transducing histidine kinase"/>
    <property type="match status" value="1"/>
</dbReference>
<dbReference type="CDD" id="cd00082">
    <property type="entry name" value="HisKA"/>
    <property type="match status" value="1"/>
</dbReference>